<dbReference type="Pfam" id="PF12802">
    <property type="entry name" value="MarR_2"/>
    <property type="match status" value="1"/>
</dbReference>
<dbReference type="SMART" id="SM00347">
    <property type="entry name" value="HTH_MARR"/>
    <property type="match status" value="1"/>
</dbReference>
<dbReference type="InterPro" id="IPR036388">
    <property type="entry name" value="WH-like_DNA-bd_sf"/>
</dbReference>
<feature type="domain" description="HTH marR-type" evidence="1">
    <location>
        <begin position="1"/>
        <end position="138"/>
    </location>
</feature>
<evidence type="ECO:0000313" key="3">
    <source>
        <dbReference type="Proteomes" id="UP001549122"/>
    </source>
</evidence>
<keyword evidence="2" id="KW-0238">DNA-binding</keyword>
<reference evidence="2 3" key="1">
    <citation type="submission" date="2024-06" db="EMBL/GenBank/DDBJ databases">
        <title>Genomic Encyclopedia of Type Strains, Phase IV (KMG-IV): sequencing the most valuable type-strain genomes for metagenomic binning, comparative biology and taxonomic classification.</title>
        <authorList>
            <person name="Goeker M."/>
        </authorList>
    </citation>
    <scope>NUCLEOTIDE SEQUENCE [LARGE SCALE GENOMIC DNA]</scope>
    <source>
        <strain evidence="2 3">DSM 28303</strain>
    </source>
</reference>
<evidence type="ECO:0000259" key="1">
    <source>
        <dbReference type="PROSITE" id="PS50995"/>
    </source>
</evidence>
<dbReference type="SUPFAM" id="SSF46785">
    <property type="entry name" value="Winged helix' DNA-binding domain"/>
    <property type="match status" value="1"/>
</dbReference>
<accession>A0ABV2FI58</accession>
<comment type="caution">
    <text evidence="2">The sequence shown here is derived from an EMBL/GenBank/DDBJ whole genome shotgun (WGS) entry which is preliminary data.</text>
</comment>
<dbReference type="RefSeq" id="WP_354365324.1">
    <property type="nucleotide sequence ID" value="NZ_JBEPLO010000013.1"/>
</dbReference>
<dbReference type="Proteomes" id="UP001549122">
    <property type="component" value="Unassembled WGS sequence"/>
</dbReference>
<organism evidence="2 3">
    <name type="scientific">Streptococcus rupicaprae</name>
    <dbReference type="NCBI Taxonomy" id="759619"/>
    <lineage>
        <taxon>Bacteria</taxon>
        <taxon>Bacillati</taxon>
        <taxon>Bacillota</taxon>
        <taxon>Bacilli</taxon>
        <taxon>Lactobacillales</taxon>
        <taxon>Streptococcaceae</taxon>
        <taxon>Streptococcus</taxon>
    </lineage>
</organism>
<sequence>MPNPLSGIRAVLTQMEYIAEELAQKYDVKHLSGPQGHVLLFLSKHAGEEMFVKDIEKELKISKSVASNLVKRMVKNAFIEVIPSEVDRRCKQVVLTSKGLEKIQPLKAFHEEMSQQIFQGISWEELKLVHRVIQQLQENILNYMGGKDV</sequence>
<dbReference type="PROSITE" id="PS50995">
    <property type="entry name" value="HTH_MARR_2"/>
    <property type="match status" value="1"/>
</dbReference>
<dbReference type="PANTHER" id="PTHR33164:SF99">
    <property type="entry name" value="MARR FAMILY REGULATORY PROTEIN"/>
    <property type="match status" value="1"/>
</dbReference>
<dbReference type="EMBL" id="JBEPLO010000013">
    <property type="protein sequence ID" value="MET3558241.1"/>
    <property type="molecule type" value="Genomic_DNA"/>
</dbReference>
<keyword evidence="3" id="KW-1185">Reference proteome</keyword>
<proteinExistence type="predicted"/>
<dbReference type="InterPro" id="IPR039422">
    <property type="entry name" value="MarR/SlyA-like"/>
</dbReference>
<dbReference type="GO" id="GO:0003677">
    <property type="term" value="F:DNA binding"/>
    <property type="evidence" value="ECO:0007669"/>
    <property type="project" value="UniProtKB-KW"/>
</dbReference>
<dbReference type="PANTHER" id="PTHR33164">
    <property type="entry name" value="TRANSCRIPTIONAL REGULATOR, MARR FAMILY"/>
    <property type="match status" value="1"/>
</dbReference>
<evidence type="ECO:0000313" key="2">
    <source>
        <dbReference type="EMBL" id="MET3558241.1"/>
    </source>
</evidence>
<dbReference type="Gene3D" id="1.10.10.10">
    <property type="entry name" value="Winged helix-like DNA-binding domain superfamily/Winged helix DNA-binding domain"/>
    <property type="match status" value="1"/>
</dbReference>
<protein>
    <submittedName>
        <fullName evidence="2">DNA-binding MarR family transcriptional regulator</fullName>
    </submittedName>
</protein>
<dbReference type="InterPro" id="IPR000835">
    <property type="entry name" value="HTH_MarR-typ"/>
</dbReference>
<gene>
    <name evidence="2" type="ORF">ABID29_001361</name>
</gene>
<name>A0ABV2FI58_9STRE</name>
<dbReference type="InterPro" id="IPR036390">
    <property type="entry name" value="WH_DNA-bd_sf"/>
</dbReference>